<organism evidence="1 2">
    <name type="scientific">Thelonectria olida</name>
    <dbReference type="NCBI Taxonomy" id="1576542"/>
    <lineage>
        <taxon>Eukaryota</taxon>
        <taxon>Fungi</taxon>
        <taxon>Dikarya</taxon>
        <taxon>Ascomycota</taxon>
        <taxon>Pezizomycotina</taxon>
        <taxon>Sordariomycetes</taxon>
        <taxon>Hypocreomycetidae</taxon>
        <taxon>Hypocreales</taxon>
        <taxon>Nectriaceae</taxon>
        <taxon>Thelonectria</taxon>
    </lineage>
</organism>
<protein>
    <submittedName>
        <fullName evidence="1">Uncharacterized protein</fullName>
    </submittedName>
</protein>
<dbReference type="EMBL" id="JAGPYM010000010">
    <property type="protein sequence ID" value="KAH6889670.1"/>
    <property type="molecule type" value="Genomic_DNA"/>
</dbReference>
<accession>A0A9P9AQ03</accession>
<proteinExistence type="predicted"/>
<dbReference type="Proteomes" id="UP000777438">
    <property type="component" value="Unassembled WGS sequence"/>
</dbReference>
<evidence type="ECO:0000313" key="2">
    <source>
        <dbReference type="Proteomes" id="UP000777438"/>
    </source>
</evidence>
<dbReference type="AlphaFoldDB" id="A0A9P9AQ03"/>
<sequence>MATKADDSKHFDMEMKNRGSADNIWEGIVDVAAEYSDAYYRKLIWKTVLQLLLIWVCNSIQQADKTLLIIDI</sequence>
<comment type="caution">
    <text evidence="1">The sequence shown here is derived from an EMBL/GenBank/DDBJ whole genome shotgun (WGS) entry which is preliminary data.</text>
</comment>
<evidence type="ECO:0000313" key="1">
    <source>
        <dbReference type="EMBL" id="KAH6889670.1"/>
    </source>
</evidence>
<keyword evidence="2" id="KW-1185">Reference proteome</keyword>
<gene>
    <name evidence="1" type="ORF">B0T10DRAFT_561258</name>
</gene>
<name>A0A9P9AQ03_9HYPO</name>
<reference evidence="1 2" key="1">
    <citation type="journal article" date="2021" name="Nat. Commun.">
        <title>Genetic determinants of endophytism in the Arabidopsis root mycobiome.</title>
        <authorList>
            <person name="Mesny F."/>
            <person name="Miyauchi S."/>
            <person name="Thiergart T."/>
            <person name="Pickel B."/>
            <person name="Atanasova L."/>
            <person name="Karlsson M."/>
            <person name="Huettel B."/>
            <person name="Barry K.W."/>
            <person name="Haridas S."/>
            <person name="Chen C."/>
            <person name="Bauer D."/>
            <person name="Andreopoulos W."/>
            <person name="Pangilinan J."/>
            <person name="LaButti K."/>
            <person name="Riley R."/>
            <person name="Lipzen A."/>
            <person name="Clum A."/>
            <person name="Drula E."/>
            <person name="Henrissat B."/>
            <person name="Kohler A."/>
            <person name="Grigoriev I.V."/>
            <person name="Martin F.M."/>
            <person name="Hacquard S."/>
        </authorList>
    </citation>
    <scope>NUCLEOTIDE SEQUENCE [LARGE SCALE GENOMIC DNA]</scope>
    <source>
        <strain evidence="1 2">MPI-CAGE-CH-0241</strain>
    </source>
</reference>